<dbReference type="KEGG" id="phm:PSMK_15260"/>
<dbReference type="PROSITE" id="PS51257">
    <property type="entry name" value="PROKAR_LIPOPROTEIN"/>
    <property type="match status" value="1"/>
</dbReference>
<dbReference type="STRING" id="1142394.PSMK_15260"/>
<dbReference type="HOGENOM" id="CLU_1863326_0_0_0"/>
<dbReference type="RefSeq" id="WP_014436903.1">
    <property type="nucleotide sequence ID" value="NC_017080.1"/>
</dbReference>
<dbReference type="AlphaFoldDB" id="I0IEJ7"/>
<proteinExistence type="predicted"/>
<evidence type="ECO:0008006" key="3">
    <source>
        <dbReference type="Google" id="ProtNLM"/>
    </source>
</evidence>
<dbReference type="Proteomes" id="UP000007881">
    <property type="component" value="Chromosome"/>
</dbReference>
<name>I0IEJ7_PHYMF</name>
<sequence length="137" mass="14164">MRSPLPRVPAAGSLCCVAALALGVGCSSTAYEREQQRLTSLQQSLAAAAERLNAADLPGAEAHLDEAGGLAESDYERRKVASLRGVVEGADRLAEGDGPGAAAAWSRIQSPTLRYEVQEKAAGVGIQVPDRPVPAAE</sequence>
<protein>
    <recommendedName>
        <fullName evidence="3">Lipoprotein</fullName>
    </recommendedName>
</protein>
<dbReference type="OrthoDB" id="10009088at2"/>
<dbReference type="EMBL" id="AP012338">
    <property type="protein sequence ID" value="BAM03685.1"/>
    <property type="molecule type" value="Genomic_DNA"/>
</dbReference>
<organism evidence="1 2">
    <name type="scientific">Phycisphaera mikurensis (strain NBRC 102666 / KCTC 22515 / FYK2301M01)</name>
    <dbReference type="NCBI Taxonomy" id="1142394"/>
    <lineage>
        <taxon>Bacteria</taxon>
        <taxon>Pseudomonadati</taxon>
        <taxon>Planctomycetota</taxon>
        <taxon>Phycisphaerae</taxon>
        <taxon>Phycisphaerales</taxon>
        <taxon>Phycisphaeraceae</taxon>
        <taxon>Phycisphaera</taxon>
    </lineage>
</organism>
<reference evidence="1 2" key="1">
    <citation type="submission" date="2012-02" db="EMBL/GenBank/DDBJ databases">
        <title>Complete genome sequence of Phycisphaera mikurensis NBRC 102666.</title>
        <authorList>
            <person name="Ankai A."/>
            <person name="Hosoyama A."/>
            <person name="Terui Y."/>
            <person name="Sekine M."/>
            <person name="Fukai R."/>
            <person name="Kato Y."/>
            <person name="Nakamura S."/>
            <person name="Yamada-Narita S."/>
            <person name="Kawakoshi A."/>
            <person name="Fukunaga Y."/>
            <person name="Yamazaki S."/>
            <person name="Fujita N."/>
        </authorList>
    </citation>
    <scope>NUCLEOTIDE SEQUENCE [LARGE SCALE GENOMIC DNA]</scope>
    <source>
        <strain evidence="2">NBRC 102666 / KCTC 22515 / FYK2301M01</strain>
    </source>
</reference>
<keyword evidence="2" id="KW-1185">Reference proteome</keyword>
<accession>I0IEJ7</accession>
<evidence type="ECO:0000313" key="2">
    <source>
        <dbReference type="Proteomes" id="UP000007881"/>
    </source>
</evidence>
<evidence type="ECO:0000313" key="1">
    <source>
        <dbReference type="EMBL" id="BAM03685.1"/>
    </source>
</evidence>
<gene>
    <name evidence="1" type="ordered locus">PSMK_15260</name>
</gene>